<feature type="region of interest" description="Disordered" evidence="1">
    <location>
        <begin position="184"/>
        <end position="203"/>
    </location>
</feature>
<evidence type="ECO:0000313" key="2">
    <source>
        <dbReference type="EMBL" id="KAF1955905.1"/>
    </source>
</evidence>
<reference evidence="2" key="1">
    <citation type="journal article" date="2020" name="Stud. Mycol.">
        <title>101 Dothideomycetes genomes: a test case for predicting lifestyles and emergence of pathogens.</title>
        <authorList>
            <person name="Haridas S."/>
            <person name="Albert R."/>
            <person name="Binder M."/>
            <person name="Bloem J."/>
            <person name="Labutti K."/>
            <person name="Salamov A."/>
            <person name="Andreopoulos B."/>
            <person name="Baker S."/>
            <person name="Barry K."/>
            <person name="Bills G."/>
            <person name="Bluhm B."/>
            <person name="Cannon C."/>
            <person name="Castanera R."/>
            <person name="Culley D."/>
            <person name="Daum C."/>
            <person name="Ezra D."/>
            <person name="Gonzalez J."/>
            <person name="Henrissat B."/>
            <person name="Kuo A."/>
            <person name="Liang C."/>
            <person name="Lipzen A."/>
            <person name="Lutzoni F."/>
            <person name="Magnuson J."/>
            <person name="Mondo S."/>
            <person name="Nolan M."/>
            <person name="Ohm R."/>
            <person name="Pangilinan J."/>
            <person name="Park H.-J."/>
            <person name="Ramirez L."/>
            <person name="Alfaro M."/>
            <person name="Sun H."/>
            <person name="Tritt A."/>
            <person name="Yoshinaga Y."/>
            <person name="Zwiers L.-H."/>
            <person name="Turgeon B."/>
            <person name="Goodwin S."/>
            <person name="Spatafora J."/>
            <person name="Crous P."/>
            <person name="Grigoriev I."/>
        </authorList>
    </citation>
    <scope>NUCLEOTIDE SEQUENCE</scope>
    <source>
        <strain evidence="2">CBS 675.92</strain>
    </source>
</reference>
<sequence>MSSGVPHSTDKNTPGDTPMSSSPLSSSCSSPRRFILGGPISSTQRSDAATPASAKARSRKRTDTKHITLAAKLSRATLLQRKGVPAMSAFLTAHGVPLAQFDNVPRGNRGRSGAMAAKIMAMQEEYRAKRPMDPCRHDVPQASPQGGRLSVPTPDTGVTHNMGTYTNPSTSARMAPFRRNYGRPYASSRPTTKAGTFTSPCASTGVTPNTDTVTAPRANTGMALNVSTGTNEGDYFEDYYASPYGQWDPFLGLTYPHAREKDEEDYSEFKWYVTEW</sequence>
<dbReference type="Proteomes" id="UP000800035">
    <property type="component" value="Unassembled WGS sequence"/>
</dbReference>
<gene>
    <name evidence="2" type="ORF">CC80DRAFT_548966</name>
</gene>
<feature type="region of interest" description="Disordered" evidence="1">
    <location>
        <begin position="139"/>
        <end position="175"/>
    </location>
</feature>
<feature type="compositionally biased region" description="Polar residues" evidence="1">
    <location>
        <begin position="156"/>
        <end position="172"/>
    </location>
</feature>
<proteinExistence type="predicted"/>
<name>A0A6A5TTC7_9PLEO</name>
<evidence type="ECO:0000313" key="3">
    <source>
        <dbReference type="Proteomes" id="UP000800035"/>
    </source>
</evidence>
<feature type="compositionally biased region" description="Low complexity" evidence="1">
    <location>
        <begin position="18"/>
        <end position="31"/>
    </location>
</feature>
<feature type="compositionally biased region" description="Polar residues" evidence="1">
    <location>
        <begin position="188"/>
        <end position="203"/>
    </location>
</feature>
<organism evidence="2 3">
    <name type="scientific">Byssothecium circinans</name>
    <dbReference type="NCBI Taxonomy" id="147558"/>
    <lineage>
        <taxon>Eukaryota</taxon>
        <taxon>Fungi</taxon>
        <taxon>Dikarya</taxon>
        <taxon>Ascomycota</taxon>
        <taxon>Pezizomycotina</taxon>
        <taxon>Dothideomycetes</taxon>
        <taxon>Pleosporomycetidae</taxon>
        <taxon>Pleosporales</taxon>
        <taxon>Massarineae</taxon>
        <taxon>Massarinaceae</taxon>
        <taxon>Byssothecium</taxon>
    </lineage>
</organism>
<feature type="region of interest" description="Disordered" evidence="1">
    <location>
        <begin position="1"/>
        <end position="64"/>
    </location>
</feature>
<feature type="compositionally biased region" description="Polar residues" evidence="1">
    <location>
        <begin position="1"/>
        <end position="15"/>
    </location>
</feature>
<evidence type="ECO:0000256" key="1">
    <source>
        <dbReference type="SAM" id="MobiDB-lite"/>
    </source>
</evidence>
<dbReference type="AlphaFoldDB" id="A0A6A5TTC7"/>
<keyword evidence="3" id="KW-1185">Reference proteome</keyword>
<protein>
    <submittedName>
        <fullName evidence="2">Uncharacterized protein</fullName>
    </submittedName>
</protein>
<accession>A0A6A5TTC7</accession>
<dbReference type="EMBL" id="ML976993">
    <property type="protein sequence ID" value="KAF1955905.1"/>
    <property type="molecule type" value="Genomic_DNA"/>
</dbReference>